<protein>
    <submittedName>
        <fullName evidence="1">Uncharacterized protein</fullName>
    </submittedName>
</protein>
<evidence type="ECO:0000313" key="1">
    <source>
        <dbReference type="EMBL" id="CAB4121607.1"/>
    </source>
</evidence>
<gene>
    <name evidence="1" type="ORF">UFOVP21_6</name>
</gene>
<organism evidence="1">
    <name type="scientific">uncultured Caudovirales phage</name>
    <dbReference type="NCBI Taxonomy" id="2100421"/>
    <lineage>
        <taxon>Viruses</taxon>
        <taxon>Duplodnaviria</taxon>
        <taxon>Heunggongvirae</taxon>
        <taxon>Uroviricota</taxon>
        <taxon>Caudoviricetes</taxon>
        <taxon>Peduoviridae</taxon>
        <taxon>Maltschvirus</taxon>
        <taxon>Maltschvirus maltsch</taxon>
    </lineage>
</organism>
<reference evidence="1" key="1">
    <citation type="submission" date="2020-04" db="EMBL/GenBank/DDBJ databases">
        <authorList>
            <person name="Chiriac C."/>
            <person name="Salcher M."/>
            <person name="Ghai R."/>
            <person name="Kavagutti S V."/>
        </authorList>
    </citation>
    <scope>NUCLEOTIDE SEQUENCE</scope>
</reference>
<name>A0A6J5KL24_9CAUD</name>
<proteinExistence type="predicted"/>
<dbReference type="InterPro" id="IPR036390">
    <property type="entry name" value="WH_DNA-bd_sf"/>
</dbReference>
<dbReference type="EMBL" id="LR796148">
    <property type="protein sequence ID" value="CAB4121607.1"/>
    <property type="molecule type" value="Genomic_DNA"/>
</dbReference>
<sequence length="106" mass="11984">MKLSDIFGGHPLNLFPRVRKDDPVTSYEAADAIKDKAPDHWSEIIECLVRHGALGKDGISSRTTLEPNQIARRLSEMERLGLIKQTGNKVKSNTGRNEREWQICVK</sequence>
<accession>A0A6J5KL24</accession>
<dbReference type="SUPFAM" id="SSF46785">
    <property type="entry name" value="Winged helix' DNA-binding domain"/>
    <property type="match status" value="1"/>
</dbReference>